<dbReference type="PANTHER" id="PTHR21331:SF2">
    <property type="entry name" value="BRCA1-ASSOCIATED ATM ACTIVATOR 1"/>
    <property type="match status" value="1"/>
</dbReference>
<dbReference type="InterPro" id="IPR016024">
    <property type="entry name" value="ARM-type_fold"/>
</dbReference>
<name>A0A7K9II16_9CORV</name>
<proteinExistence type="inferred from homology"/>
<comment type="subcellular location">
    <subcellularLocation>
        <location evidence="1">Cytoplasm</location>
    </subcellularLocation>
</comment>
<dbReference type="Gene3D" id="1.25.10.10">
    <property type="entry name" value="Leucine-rich Repeat Variant"/>
    <property type="match status" value="1"/>
</dbReference>
<reference evidence="4 5" key="1">
    <citation type="submission" date="2019-09" db="EMBL/GenBank/DDBJ databases">
        <title>Bird 10,000 Genomes (B10K) Project - Family phase.</title>
        <authorList>
            <person name="Zhang G."/>
        </authorList>
    </citation>
    <scope>NUCLEOTIDE SEQUENCE [LARGE SCALE GENOMIC DNA]</scope>
    <source>
        <strain evidence="4">B10K-DU-001-33</strain>
        <tissue evidence="4">Muscle</tissue>
    </source>
</reference>
<comment type="similarity">
    <text evidence="3">Belongs to the BRAT1 family.</text>
</comment>
<evidence type="ECO:0000313" key="4">
    <source>
        <dbReference type="EMBL" id="NXH25841.1"/>
    </source>
</evidence>
<keyword evidence="5" id="KW-1185">Reference proteome</keyword>
<gene>
    <name evidence="4" type="primary">Brat1</name>
    <name evidence="4" type="ORF">MYIHEB_R09730</name>
</gene>
<organism evidence="4 5">
    <name type="scientific">Myiagra hebetior</name>
    <dbReference type="NCBI Taxonomy" id="381031"/>
    <lineage>
        <taxon>Eukaryota</taxon>
        <taxon>Metazoa</taxon>
        <taxon>Chordata</taxon>
        <taxon>Craniata</taxon>
        <taxon>Vertebrata</taxon>
        <taxon>Euteleostomi</taxon>
        <taxon>Archelosauria</taxon>
        <taxon>Archosauria</taxon>
        <taxon>Dinosauria</taxon>
        <taxon>Saurischia</taxon>
        <taxon>Theropoda</taxon>
        <taxon>Coelurosauria</taxon>
        <taxon>Aves</taxon>
        <taxon>Neognathae</taxon>
        <taxon>Neoaves</taxon>
        <taxon>Telluraves</taxon>
        <taxon>Australaves</taxon>
        <taxon>Passeriformes</taxon>
        <taxon>Corvoidea</taxon>
        <taxon>Monarchidae</taxon>
        <taxon>Myiagra</taxon>
    </lineage>
</organism>
<comment type="caution">
    <text evidence="4">The sequence shown here is derived from an EMBL/GenBank/DDBJ whole genome shotgun (WGS) entry which is preliminary data.</text>
</comment>
<dbReference type="InterPro" id="IPR038904">
    <property type="entry name" value="BRAT1"/>
</dbReference>
<keyword evidence="2" id="KW-0963">Cytoplasm</keyword>
<dbReference type="SUPFAM" id="SSF48371">
    <property type="entry name" value="ARM repeat"/>
    <property type="match status" value="1"/>
</dbReference>
<dbReference type="GO" id="GO:0005737">
    <property type="term" value="C:cytoplasm"/>
    <property type="evidence" value="ECO:0007669"/>
    <property type="project" value="UniProtKB-SubCell"/>
</dbReference>
<dbReference type="EMBL" id="VWZQ01002417">
    <property type="protein sequence ID" value="NXH25841.1"/>
    <property type="molecule type" value="Genomic_DNA"/>
</dbReference>
<dbReference type="GO" id="GO:0006974">
    <property type="term" value="P:DNA damage response"/>
    <property type="evidence" value="ECO:0007669"/>
    <property type="project" value="InterPro"/>
</dbReference>
<evidence type="ECO:0000256" key="2">
    <source>
        <dbReference type="ARBA" id="ARBA00022490"/>
    </source>
</evidence>
<dbReference type="InterPro" id="IPR011989">
    <property type="entry name" value="ARM-like"/>
</dbReference>
<sequence length="834" mass="91496">MTRECSVLLPGVCAALADPRQPGLDDTCLEKLLDWFRSLTWFDPTAELLQDNPCLTELIGSVLALPDPSPSILSFTLQLAGILASSESRFQHLQEELLGRLFGPEGPRGSAWEDASVRSAWVKGVHSMVHHQPALHFLCSTGGMDVIFALQGDPSLFVASAASQLLVHILTFSLESETSKAAGAKDSDWPACAQMIVKHIEESLQSSSASHIEQSLKLLSSLFSSCFGSSYAAWTEVLWSDIAKQIESFLLEEPVQAQPVLANLLLNVARSPVFCGTEGSFWALVTSALEHLTPVQAGPLAVGLLKLCKCPQDVRIQALTVLLQPMDCILRAASQPLEYAGLLDESVSDPVTVESLLSSKTSCAGLLCQTLTHLEKLLSLKHLRVDLPCVSLLRSLMTILQFCNGFLSPTSPLGSTISRNLINCFRVQKSALDVLAALSDKKDCDTLIGILFDVLLAYLHSPNTSPTVLKKTFQATSKWLVHLQELSSNSQRQQTEKILEDVFLVLQKRLCSPCWEVRDSSLEFLTAMVKCLRDQKELRQCLLSSEVLRLTENLLEDPESYVRASAVTAVGHVAFMTCFAPESPATGNLYNKENTVAKLQEILSTDSEGFPRRAVISIFTTWLREGCTGQLEDTEQFVSRVIQTVEHDLDWEVRLGGLELVEVFCSQTICQLSQCPYAPVSSAATSSTPQNELLQVFCRAKLFGFLFRSLCDCDKPVGQRACDVLIGLRGHFYPMSTLENPQEIEDSPAGRGIAWLQRTLRQGSLAQNFPTDGGDGVDFQDPESMMLALGAIDLLELHDELNKSSDHVEESPQSLLQDILAAVGTIEDNEVDCY</sequence>
<dbReference type="GO" id="GO:0005634">
    <property type="term" value="C:nucleus"/>
    <property type="evidence" value="ECO:0007669"/>
    <property type="project" value="TreeGrafter"/>
</dbReference>
<protein>
    <submittedName>
        <fullName evidence="4">BRAT1 protein</fullName>
    </submittedName>
</protein>
<feature type="non-terminal residue" evidence="4">
    <location>
        <position position="834"/>
    </location>
</feature>
<dbReference type="AlphaFoldDB" id="A0A7K9II16"/>
<feature type="non-terminal residue" evidence="4">
    <location>
        <position position="1"/>
    </location>
</feature>
<evidence type="ECO:0000313" key="5">
    <source>
        <dbReference type="Proteomes" id="UP000534930"/>
    </source>
</evidence>
<evidence type="ECO:0000256" key="1">
    <source>
        <dbReference type="ARBA" id="ARBA00004496"/>
    </source>
</evidence>
<dbReference type="PANTHER" id="PTHR21331">
    <property type="entry name" value="BRCA1-ASSOCIATED ATM ACTIVATOR 1"/>
    <property type="match status" value="1"/>
</dbReference>
<accession>A0A7K9II16</accession>
<evidence type="ECO:0000256" key="3">
    <source>
        <dbReference type="ARBA" id="ARBA00061308"/>
    </source>
</evidence>
<dbReference type="GO" id="GO:0008283">
    <property type="term" value="P:cell population proliferation"/>
    <property type="evidence" value="ECO:0007669"/>
    <property type="project" value="InterPro"/>
</dbReference>
<dbReference type="Proteomes" id="UP000534930">
    <property type="component" value="Unassembled WGS sequence"/>
</dbReference>